<name>A0ABR1LDT3_9PEZI</name>
<feature type="signal peptide" evidence="1">
    <location>
        <begin position="1"/>
        <end position="17"/>
    </location>
</feature>
<accession>A0ABR1LDT3</accession>
<proteinExistence type="predicted"/>
<dbReference type="GeneID" id="92034029"/>
<gene>
    <name evidence="2" type="ORF">J3D65DRAFT_633480</name>
</gene>
<dbReference type="Proteomes" id="UP001360953">
    <property type="component" value="Unassembled WGS sequence"/>
</dbReference>
<protein>
    <recommendedName>
        <fullName evidence="4">Secreted protein</fullName>
    </recommendedName>
</protein>
<evidence type="ECO:0000256" key="1">
    <source>
        <dbReference type="SAM" id="SignalP"/>
    </source>
</evidence>
<keyword evidence="3" id="KW-1185">Reference proteome</keyword>
<feature type="chain" id="PRO_5045833150" description="Secreted protein" evidence="1">
    <location>
        <begin position="18"/>
        <end position="110"/>
    </location>
</feature>
<dbReference type="RefSeq" id="XP_066652228.1">
    <property type="nucleotide sequence ID" value="XM_066801123.1"/>
</dbReference>
<organism evidence="2 3">
    <name type="scientific">Phyllosticta citribraziliensis</name>
    <dbReference type="NCBI Taxonomy" id="989973"/>
    <lineage>
        <taxon>Eukaryota</taxon>
        <taxon>Fungi</taxon>
        <taxon>Dikarya</taxon>
        <taxon>Ascomycota</taxon>
        <taxon>Pezizomycotina</taxon>
        <taxon>Dothideomycetes</taxon>
        <taxon>Dothideomycetes incertae sedis</taxon>
        <taxon>Botryosphaeriales</taxon>
        <taxon>Phyllostictaceae</taxon>
        <taxon>Phyllosticta</taxon>
    </lineage>
</organism>
<comment type="caution">
    <text evidence="2">The sequence shown here is derived from an EMBL/GenBank/DDBJ whole genome shotgun (WGS) entry which is preliminary data.</text>
</comment>
<reference evidence="2 3" key="1">
    <citation type="submission" date="2024-04" db="EMBL/GenBank/DDBJ databases">
        <title>Phyllosticta paracitricarpa is synonymous to the EU quarantine fungus P. citricarpa based on phylogenomic analyses.</title>
        <authorList>
            <consortium name="Lawrence Berkeley National Laboratory"/>
            <person name="Van ingen-buijs V.A."/>
            <person name="Van westerhoven A.C."/>
            <person name="Haridas S."/>
            <person name="Skiadas P."/>
            <person name="Martin F."/>
            <person name="Groenewald J.Z."/>
            <person name="Crous P.W."/>
            <person name="Seidl M.F."/>
        </authorList>
    </citation>
    <scope>NUCLEOTIDE SEQUENCE [LARGE SCALE GENOMIC DNA]</scope>
    <source>
        <strain evidence="2 3">CPC 17464</strain>
    </source>
</reference>
<keyword evidence="1" id="KW-0732">Signal</keyword>
<sequence>MLKCAGWLACLLAVSSGTRPRKLRSFYLKARKQASKRKHVDSTKKRPVASSRLMGSVGGVWFWVLPFLSSVASRMGMTQCLGMDGLMDGRAGLGELPWVRLVGSVGSTAS</sequence>
<evidence type="ECO:0000313" key="2">
    <source>
        <dbReference type="EMBL" id="KAK7532835.1"/>
    </source>
</evidence>
<evidence type="ECO:0000313" key="3">
    <source>
        <dbReference type="Proteomes" id="UP001360953"/>
    </source>
</evidence>
<dbReference type="EMBL" id="JBBPEH010000010">
    <property type="protein sequence ID" value="KAK7532835.1"/>
    <property type="molecule type" value="Genomic_DNA"/>
</dbReference>
<evidence type="ECO:0008006" key="4">
    <source>
        <dbReference type="Google" id="ProtNLM"/>
    </source>
</evidence>